<dbReference type="AlphaFoldDB" id="A7ELD7"/>
<dbReference type="InParanoid" id="A7ELD7"/>
<dbReference type="KEGG" id="ssl:SS1G_06134"/>
<keyword evidence="2" id="KW-1185">Reference proteome</keyword>
<proteinExistence type="predicted"/>
<protein>
    <submittedName>
        <fullName evidence="1">Uncharacterized protein</fullName>
    </submittedName>
</protein>
<sequence>MVRGQFHGDLSIEVNDHKEFLRLLLIVYYLVDPVACPRDLELLYMPVFTDKDAITEEMNECFRLAGLEEISYEQLSRT</sequence>
<gene>
    <name evidence="1" type="ORF">SS1G_06134</name>
</gene>
<dbReference type="GeneID" id="5489028"/>
<dbReference type="RefSeq" id="XP_001593212.1">
    <property type="nucleotide sequence ID" value="XM_001593162.1"/>
</dbReference>
<evidence type="ECO:0000313" key="1">
    <source>
        <dbReference type="EMBL" id="EDO03653.1"/>
    </source>
</evidence>
<name>A7ELD7_SCLS1</name>
<accession>A7ELD7</accession>
<dbReference type="EMBL" id="CH476627">
    <property type="protein sequence ID" value="EDO03653.1"/>
    <property type="molecule type" value="Genomic_DNA"/>
</dbReference>
<reference evidence="2" key="1">
    <citation type="journal article" date="2011" name="PLoS Genet.">
        <title>Genomic analysis of the necrotrophic fungal pathogens Sclerotinia sclerotiorum and Botrytis cinerea.</title>
        <authorList>
            <person name="Amselem J."/>
            <person name="Cuomo C.A."/>
            <person name="van Kan J.A."/>
            <person name="Viaud M."/>
            <person name="Benito E.P."/>
            <person name="Couloux A."/>
            <person name="Coutinho P.M."/>
            <person name="de Vries R.P."/>
            <person name="Dyer P.S."/>
            <person name="Fillinger S."/>
            <person name="Fournier E."/>
            <person name="Gout L."/>
            <person name="Hahn M."/>
            <person name="Kohn L."/>
            <person name="Lapalu N."/>
            <person name="Plummer K.M."/>
            <person name="Pradier J.M."/>
            <person name="Quevillon E."/>
            <person name="Sharon A."/>
            <person name="Simon A."/>
            <person name="ten Have A."/>
            <person name="Tudzynski B."/>
            <person name="Tudzynski P."/>
            <person name="Wincker P."/>
            <person name="Andrew M."/>
            <person name="Anthouard V."/>
            <person name="Beever R.E."/>
            <person name="Beffa R."/>
            <person name="Benoit I."/>
            <person name="Bouzid O."/>
            <person name="Brault B."/>
            <person name="Chen Z."/>
            <person name="Choquer M."/>
            <person name="Collemare J."/>
            <person name="Cotton P."/>
            <person name="Danchin E.G."/>
            <person name="Da Silva C."/>
            <person name="Gautier A."/>
            <person name="Giraud C."/>
            <person name="Giraud T."/>
            <person name="Gonzalez C."/>
            <person name="Grossetete S."/>
            <person name="Guldener U."/>
            <person name="Henrissat B."/>
            <person name="Howlett B.J."/>
            <person name="Kodira C."/>
            <person name="Kretschmer M."/>
            <person name="Lappartient A."/>
            <person name="Leroch M."/>
            <person name="Levis C."/>
            <person name="Mauceli E."/>
            <person name="Neuveglise C."/>
            <person name="Oeser B."/>
            <person name="Pearson M."/>
            <person name="Poulain J."/>
            <person name="Poussereau N."/>
            <person name="Quesneville H."/>
            <person name="Rascle C."/>
            <person name="Schumacher J."/>
            <person name="Segurens B."/>
            <person name="Sexton A."/>
            <person name="Silva E."/>
            <person name="Sirven C."/>
            <person name="Soanes D.M."/>
            <person name="Talbot N.J."/>
            <person name="Templeton M."/>
            <person name="Yandava C."/>
            <person name="Yarden O."/>
            <person name="Zeng Q."/>
            <person name="Rollins J.A."/>
            <person name="Lebrun M.H."/>
            <person name="Dickman M."/>
        </authorList>
    </citation>
    <scope>NUCLEOTIDE SEQUENCE [LARGE SCALE GENOMIC DNA]</scope>
    <source>
        <strain evidence="2">ATCC 18683 / 1980 / Ss-1</strain>
    </source>
</reference>
<dbReference type="HOGENOM" id="CLU_2623482_0_0_1"/>
<evidence type="ECO:0000313" key="2">
    <source>
        <dbReference type="Proteomes" id="UP000001312"/>
    </source>
</evidence>
<dbReference type="Proteomes" id="UP000001312">
    <property type="component" value="Unassembled WGS sequence"/>
</dbReference>
<organism evidence="1 2">
    <name type="scientific">Sclerotinia sclerotiorum (strain ATCC 18683 / 1980 / Ss-1)</name>
    <name type="common">White mold</name>
    <name type="synonym">Whetzelinia sclerotiorum</name>
    <dbReference type="NCBI Taxonomy" id="665079"/>
    <lineage>
        <taxon>Eukaryota</taxon>
        <taxon>Fungi</taxon>
        <taxon>Dikarya</taxon>
        <taxon>Ascomycota</taxon>
        <taxon>Pezizomycotina</taxon>
        <taxon>Leotiomycetes</taxon>
        <taxon>Helotiales</taxon>
        <taxon>Sclerotiniaceae</taxon>
        <taxon>Sclerotinia</taxon>
    </lineage>
</organism>